<accession>A0ABR6PVX8</accession>
<evidence type="ECO:0000313" key="2">
    <source>
        <dbReference type="Proteomes" id="UP000587367"/>
    </source>
</evidence>
<proteinExistence type="predicted"/>
<reference evidence="1 2" key="1">
    <citation type="submission" date="2020-08" db="EMBL/GenBank/DDBJ databases">
        <title>Functional genomics of gut bacteria from endangered species of beetles.</title>
        <authorList>
            <person name="Carlos-Shanley C."/>
        </authorList>
    </citation>
    <scope>NUCLEOTIDE SEQUENCE [LARGE SCALE GENOMIC DNA]</scope>
    <source>
        <strain evidence="1 2">S00068</strain>
    </source>
</reference>
<evidence type="ECO:0008006" key="3">
    <source>
        <dbReference type="Google" id="ProtNLM"/>
    </source>
</evidence>
<dbReference type="EMBL" id="JACHKS010000001">
    <property type="protein sequence ID" value="MBB6329626.1"/>
    <property type="molecule type" value="Genomic_DNA"/>
</dbReference>
<sequence>MNVQDAHQSLLAFSGQNAGIGISIELIERLINEQLQRLSGHFSQLESNQRFKNALKVTFTGDFDTTGLKFKFVNVFNPSDANEFFPQVQVGGLKLKIKGFLEQKQVVEIEVDYSEINGIIQLIDKHIKIALFNEVHNETNFIKIWENDVVLKQFFENAPYNFVLDDWNQLVVYFKATSLFSGRDIAEAFIDSLRLPDIFKTFIGIKFGENAKLGADHSGNLLMFTADSSINFNNCPTFNATGRTQVNSVSKVKNIDNVYTIGNAPKNSNLIVETTIDQSSQTLHYPVEDNIEKTETGDIFLFTPINLLRVNFDVVKPSVTASDSGSFGPVYWHYSLTAAVKSLNLELSSSWPIEFKLSLPTEVTGQAGAGIKIGCIRYEALGAMFDGQVDPFDISFKIYLDWGSKQIVFISKIEEIKGHDFNFRTFPDLSFPISNIVDSILAKASENVITEQAGKILNVTRIPIANLDLINRFATLDNTLAGASDGLGNVTMGVKFKNKLKYS</sequence>
<gene>
    <name evidence="1" type="ORF">HNP24_000576</name>
</gene>
<evidence type="ECO:0000313" key="1">
    <source>
        <dbReference type="EMBL" id="MBB6329626.1"/>
    </source>
</evidence>
<protein>
    <recommendedName>
        <fullName evidence="3">DUF4403 family protein</fullName>
    </recommendedName>
</protein>
<comment type="caution">
    <text evidence="1">The sequence shown here is derived from an EMBL/GenBank/DDBJ whole genome shotgun (WGS) entry which is preliminary data.</text>
</comment>
<dbReference type="RefSeq" id="WP_184552787.1">
    <property type="nucleotide sequence ID" value="NZ_JACHKS010000001.1"/>
</dbReference>
<organism evidence="1 2">
    <name type="scientific">Chryseobacterium sediminis</name>
    <dbReference type="NCBI Taxonomy" id="1679494"/>
    <lineage>
        <taxon>Bacteria</taxon>
        <taxon>Pseudomonadati</taxon>
        <taxon>Bacteroidota</taxon>
        <taxon>Flavobacteriia</taxon>
        <taxon>Flavobacteriales</taxon>
        <taxon>Weeksellaceae</taxon>
        <taxon>Chryseobacterium group</taxon>
        <taxon>Chryseobacterium</taxon>
    </lineage>
</organism>
<name>A0ABR6PVX8_9FLAO</name>
<dbReference type="Proteomes" id="UP000587367">
    <property type="component" value="Unassembled WGS sequence"/>
</dbReference>
<keyword evidence="2" id="KW-1185">Reference proteome</keyword>